<keyword evidence="1" id="KW-1133">Transmembrane helix</keyword>
<sequence length="167" mass="17516">MPRSPANGDNARMSAREASPSRKRLVFLAECVFAIALTGGMFLGVWGLVGGIDSGCDYRVDSRGNTVCGVPAEATADFLAAMGGFFLLASFGSVLFVMRAMASWHWWPSFGVAVGALLALSVFGVDGFVNGYTGGFKVMLCVAPVVAVIVPWFARRAGNKAATGNRP</sequence>
<proteinExistence type="predicted"/>
<protein>
    <recommendedName>
        <fullName evidence="4">DUF2127 domain-containing protein</fullName>
    </recommendedName>
</protein>
<gene>
    <name evidence="2" type="ORF">GCM10022214_54020</name>
</gene>
<dbReference type="RefSeq" id="WP_344952906.1">
    <property type="nucleotide sequence ID" value="NZ_BAAAZG010000040.1"/>
</dbReference>
<feature type="transmembrane region" description="Helical" evidence="1">
    <location>
        <begin position="25"/>
        <end position="49"/>
    </location>
</feature>
<comment type="caution">
    <text evidence="2">The sequence shown here is derived from an EMBL/GenBank/DDBJ whole genome shotgun (WGS) entry which is preliminary data.</text>
</comment>
<dbReference type="EMBL" id="BAAAZG010000040">
    <property type="protein sequence ID" value="GAA4087009.1"/>
    <property type="molecule type" value="Genomic_DNA"/>
</dbReference>
<organism evidence="2 3">
    <name type="scientific">Actinomadura miaoliensis</name>
    <dbReference type="NCBI Taxonomy" id="430685"/>
    <lineage>
        <taxon>Bacteria</taxon>
        <taxon>Bacillati</taxon>
        <taxon>Actinomycetota</taxon>
        <taxon>Actinomycetes</taxon>
        <taxon>Streptosporangiales</taxon>
        <taxon>Thermomonosporaceae</taxon>
        <taxon>Actinomadura</taxon>
    </lineage>
</organism>
<reference evidence="3" key="1">
    <citation type="journal article" date="2019" name="Int. J. Syst. Evol. Microbiol.">
        <title>The Global Catalogue of Microorganisms (GCM) 10K type strain sequencing project: providing services to taxonomists for standard genome sequencing and annotation.</title>
        <authorList>
            <consortium name="The Broad Institute Genomics Platform"/>
            <consortium name="The Broad Institute Genome Sequencing Center for Infectious Disease"/>
            <person name="Wu L."/>
            <person name="Ma J."/>
        </authorList>
    </citation>
    <scope>NUCLEOTIDE SEQUENCE [LARGE SCALE GENOMIC DNA]</scope>
    <source>
        <strain evidence="3">JCM 16702</strain>
    </source>
</reference>
<keyword evidence="1" id="KW-0812">Transmembrane</keyword>
<dbReference type="Proteomes" id="UP001500683">
    <property type="component" value="Unassembled WGS sequence"/>
</dbReference>
<evidence type="ECO:0000256" key="1">
    <source>
        <dbReference type="SAM" id="Phobius"/>
    </source>
</evidence>
<keyword evidence="3" id="KW-1185">Reference proteome</keyword>
<feature type="transmembrane region" description="Helical" evidence="1">
    <location>
        <begin position="135"/>
        <end position="154"/>
    </location>
</feature>
<keyword evidence="1" id="KW-0472">Membrane</keyword>
<feature type="transmembrane region" description="Helical" evidence="1">
    <location>
        <begin position="78"/>
        <end position="98"/>
    </location>
</feature>
<evidence type="ECO:0008006" key="4">
    <source>
        <dbReference type="Google" id="ProtNLM"/>
    </source>
</evidence>
<evidence type="ECO:0000313" key="3">
    <source>
        <dbReference type="Proteomes" id="UP001500683"/>
    </source>
</evidence>
<evidence type="ECO:0000313" key="2">
    <source>
        <dbReference type="EMBL" id="GAA4087009.1"/>
    </source>
</evidence>
<feature type="transmembrane region" description="Helical" evidence="1">
    <location>
        <begin position="110"/>
        <end position="129"/>
    </location>
</feature>
<accession>A0ABP7WFI1</accession>
<name>A0ABP7WFI1_9ACTN</name>